<proteinExistence type="predicted"/>
<dbReference type="Proteomes" id="UP000002204">
    <property type="component" value="Chromosome"/>
</dbReference>
<reference evidence="1 2" key="2">
    <citation type="journal article" date="2006" name="Environ. Microbiol.">
        <title>Sequence analysis of three plasmids harboured in Rhodococcus erythropolis strain PR4.</title>
        <authorList>
            <person name="Sekine M."/>
            <person name="Tanikawa S."/>
            <person name="Omata S."/>
            <person name="Saito M."/>
            <person name="Fujisawa T."/>
            <person name="Tsukatani N."/>
            <person name="Tajima T."/>
            <person name="Sekigawa T."/>
            <person name="Kosugi H."/>
            <person name="Matsuo Y."/>
            <person name="Nishiko R."/>
            <person name="Imamura K."/>
            <person name="Ito M."/>
            <person name="Narita H."/>
            <person name="Tago S."/>
            <person name="Fujita N."/>
            <person name="Harayama S."/>
        </authorList>
    </citation>
    <scope>NUCLEOTIDE SEQUENCE [LARGE SCALE GENOMIC DNA]</scope>
    <source>
        <strain evidence="2">PR4 / NBRC 100887</strain>
    </source>
</reference>
<name>C0ZSX2_RHOE4</name>
<dbReference type="HOGENOM" id="CLU_128202_0_0_11"/>
<dbReference type="EMBL" id="AP008957">
    <property type="protein sequence ID" value="BAH31945.1"/>
    <property type="molecule type" value="Genomic_DNA"/>
</dbReference>
<accession>C0ZSX2</accession>
<gene>
    <name evidence="1" type="ordered locus">RER_12370</name>
</gene>
<dbReference type="eggNOG" id="ENOG5030RVB">
    <property type="taxonomic scope" value="Bacteria"/>
</dbReference>
<evidence type="ECO:0000313" key="2">
    <source>
        <dbReference type="Proteomes" id="UP000002204"/>
    </source>
</evidence>
<evidence type="ECO:0000313" key="1">
    <source>
        <dbReference type="EMBL" id="BAH31945.1"/>
    </source>
</evidence>
<organism evidence="1 2">
    <name type="scientific">Rhodococcus erythropolis (strain PR4 / NBRC 100887)</name>
    <dbReference type="NCBI Taxonomy" id="234621"/>
    <lineage>
        <taxon>Bacteria</taxon>
        <taxon>Bacillati</taxon>
        <taxon>Actinomycetota</taxon>
        <taxon>Actinomycetes</taxon>
        <taxon>Mycobacteriales</taxon>
        <taxon>Nocardiaceae</taxon>
        <taxon>Rhodococcus</taxon>
        <taxon>Rhodococcus erythropolis group</taxon>
    </lineage>
</organism>
<dbReference type="KEGG" id="rer:RER_12370"/>
<sequence>MQPDMVRLPSSMRRCKKGSYDQDVMSGNKQIAWIWLEASVMNLVRRLSVCTSVVITSALTSVALASAAVTIPFQINPAPYGNPNGSFDAPAVRCVAVVGELPGTVTITGGKEDRWGCLLSSEVRWLNLSTGASGSARLSDGLNGVPAGAIVQTGTGQVAVAVMSVAGSIITPGVASFYVP</sequence>
<reference evidence="2" key="1">
    <citation type="submission" date="2005-03" db="EMBL/GenBank/DDBJ databases">
        <title>Comparison of the complete genome sequences of Rhodococcus erythropolis PR4 and Rhodococcus opacus B4.</title>
        <authorList>
            <person name="Takarada H."/>
            <person name="Sekine M."/>
            <person name="Hosoyama A."/>
            <person name="Yamada R."/>
            <person name="Fujisawa T."/>
            <person name="Omata S."/>
            <person name="Shimizu A."/>
            <person name="Tsukatani N."/>
            <person name="Tanikawa S."/>
            <person name="Fujita N."/>
            <person name="Harayama S."/>
        </authorList>
    </citation>
    <scope>NUCLEOTIDE SEQUENCE [LARGE SCALE GENOMIC DNA]</scope>
    <source>
        <strain evidence="2">PR4 / NBRC 100887</strain>
    </source>
</reference>
<dbReference type="AlphaFoldDB" id="C0ZSX2"/>
<protein>
    <submittedName>
        <fullName evidence="1">Uncharacterized protein</fullName>
    </submittedName>
</protein>